<dbReference type="RefSeq" id="WP_147849095.1">
    <property type="nucleotide sequence ID" value="NZ_VDUZ01000026.1"/>
</dbReference>
<dbReference type="Pfam" id="PF10030">
    <property type="entry name" value="DUF2272"/>
    <property type="match status" value="1"/>
</dbReference>
<dbReference type="OrthoDB" id="8836344at2"/>
<evidence type="ECO:0000256" key="1">
    <source>
        <dbReference type="SAM" id="SignalP"/>
    </source>
</evidence>
<keyword evidence="1" id="KW-0732">Signal</keyword>
<organism evidence="3 4">
    <name type="scientific">Vineibacter terrae</name>
    <dbReference type="NCBI Taxonomy" id="2586908"/>
    <lineage>
        <taxon>Bacteria</taxon>
        <taxon>Pseudomonadati</taxon>
        <taxon>Pseudomonadota</taxon>
        <taxon>Alphaproteobacteria</taxon>
        <taxon>Hyphomicrobiales</taxon>
        <taxon>Vineibacter</taxon>
    </lineage>
</organism>
<feature type="chain" id="PRO_5022696814" evidence="1">
    <location>
        <begin position="30"/>
        <end position="239"/>
    </location>
</feature>
<reference evidence="3 4" key="1">
    <citation type="submission" date="2019-06" db="EMBL/GenBank/DDBJ databases">
        <title>New taxonomy in bacterial strain CC-CFT640, isolated from vineyard.</title>
        <authorList>
            <person name="Lin S.-Y."/>
            <person name="Tsai C.-F."/>
            <person name="Young C.-C."/>
        </authorList>
    </citation>
    <scope>NUCLEOTIDE SEQUENCE [LARGE SCALE GENOMIC DNA]</scope>
    <source>
        <strain evidence="3 4">CC-CFT640</strain>
    </source>
</reference>
<evidence type="ECO:0000259" key="2">
    <source>
        <dbReference type="Pfam" id="PF10030"/>
    </source>
</evidence>
<dbReference type="InterPro" id="IPR019262">
    <property type="entry name" value="DUF2272"/>
</dbReference>
<dbReference type="AlphaFoldDB" id="A0A5C8PII2"/>
<evidence type="ECO:0000313" key="3">
    <source>
        <dbReference type="EMBL" id="TXL73325.1"/>
    </source>
</evidence>
<dbReference type="PROSITE" id="PS51257">
    <property type="entry name" value="PROKAR_LIPOPROTEIN"/>
    <property type="match status" value="1"/>
</dbReference>
<proteinExistence type="predicted"/>
<keyword evidence="4" id="KW-1185">Reference proteome</keyword>
<sequence length="239" mass="25734">MEQQRRRPGLAAALRWALLGLTTALSLSACGSTRESPPSDPVAAVAWHEWRRAGGEVLVYGGPGSHNGGVNETREPLASRIGDYWALVGRPEWNGRSDKPWSGIFVAWVVHEAGVPSRDFPPSGRHAGYLMSLLDAQLGGGGGRRFVVHDWRRYAPKPGDLVCTGTRWAGPRDAAALRAAVDREAAHCDVVVVVNGAQVRAIGGNVRDTITMSIYPRNGSGTLAEVRGRPWFAVVEKRG</sequence>
<accession>A0A5C8PII2</accession>
<protein>
    <submittedName>
        <fullName evidence="3">DUF2272 domain-containing protein</fullName>
    </submittedName>
</protein>
<feature type="domain" description="DUF2272" evidence="2">
    <location>
        <begin position="96"/>
        <end position="232"/>
    </location>
</feature>
<evidence type="ECO:0000313" key="4">
    <source>
        <dbReference type="Proteomes" id="UP000321638"/>
    </source>
</evidence>
<gene>
    <name evidence="3" type="ORF">FHP25_21820</name>
</gene>
<name>A0A5C8PII2_9HYPH</name>
<comment type="caution">
    <text evidence="3">The sequence shown here is derived from an EMBL/GenBank/DDBJ whole genome shotgun (WGS) entry which is preliminary data.</text>
</comment>
<feature type="signal peptide" evidence="1">
    <location>
        <begin position="1"/>
        <end position="29"/>
    </location>
</feature>
<dbReference type="EMBL" id="VDUZ01000026">
    <property type="protein sequence ID" value="TXL73325.1"/>
    <property type="molecule type" value="Genomic_DNA"/>
</dbReference>
<dbReference type="Proteomes" id="UP000321638">
    <property type="component" value="Unassembled WGS sequence"/>
</dbReference>